<evidence type="ECO:0000313" key="10">
    <source>
        <dbReference type="EMBL" id="PIE36296.1"/>
    </source>
</evidence>
<dbReference type="Pfam" id="PF17785">
    <property type="entry name" value="PUA_3"/>
    <property type="match status" value="1"/>
</dbReference>
<comment type="caution">
    <text evidence="10">The sequence shown here is derived from an EMBL/GenBank/DDBJ whole genome shotgun (WGS) entry which is preliminary data.</text>
</comment>
<dbReference type="GO" id="GO:0003723">
    <property type="term" value="F:RNA binding"/>
    <property type="evidence" value="ECO:0007669"/>
    <property type="project" value="UniProtKB-KW"/>
</dbReference>
<comment type="similarity">
    <text evidence="8">Belongs to the methyltransferase superfamily. RlmI family.</text>
</comment>
<evidence type="ECO:0000256" key="5">
    <source>
        <dbReference type="ARBA" id="ARBA00022679"/>
    </source>
</evidence>
<dbReference type="EMBL" id="PDSK01000020">
    <property type="protein sequence ID" value="PIE36296.1"/>
    <property type="molecule type" value="Genomic_DNA"/>
</dbReference>
<dbReference type="GO" id="GO:0005737">
    <property type="term" value="C:cytoplasm"/>
    <property type="evidence" value="ECO:0007669"/>
    <property type="project" value="UniProtKB-SubCell"/>
</dbReference>
<evidence type="ECO:0000256" key="7">
    <source>
        <dbReference type="ARBA" id="ARBA00022884"/>
    </source>
</evidence>
<dbReference type="GO" id="GO:0032259">
    <property type="term" value="P:methylation"/>
    <property type="evidence" value="ECO:0007669"/>
    <property type="project" value="UniProtKB-KW"/>
</dbReference>
<feature type="domain" description="PUA" evidence="9">
    <location>
        <begin position="2"/>
        <end position="87"/>
    </location>
</feature>
<dbReference type="Gene3D" id="3.40.50.150">
    <property type="entry name" value="Vaccinia Virus protein VP39"/>
    <property type="match status" value="1"/>
</dbReference>
<evidence type="ECO:0000256" key="6">
    <source>
        <dbReference type="ARBA" id="ARBA00022691"/>
    </source>
</evidence>
<dbReference type="Gene3D" id="2.30.130.10">
    <property type="entry name" value="PUA domain"/>
    <property type="match status" value="1"/>
</dbReference>
<dbReference type="PANTHER" id="PTHR42873:SF1">
    <property type="entry name" value="S-ADENOSYLMETHIONINE-DEPENDENT METHYLTRANSFERASE DOMAIN-CONTAINING PROTEIN"/>
    <property type="match status" value="1"/>
</dbReference>
<protein>
    <submittedName>
        <fullName evidence="10">23S rRNA (Cytosine(1962)-C(5))-methyltransferase RlmI</fullName>
    </submittedName>
</protein>
<dbReference type="PANTHER" id="PTHR42873">
    <property type="entry name" value="RIBOSOMAL RNA LARGE SUBUNIT METHYLTRANSFERASE"/>
    <property type="match status" value="1"/>
</dbReference>
<dbReference type="GO" id="GO:0006364">
    <property type="term" value="P:rRNA processing"/>
    <property type="evidence" value="ECO:0007669"/>
    <property type="project" value="UniProtKB-KW"/>
</dbReference>
<evidence type="ECO:0000256" key="4">
    <source>
        <dbReference type="ARBA" id="ARBA00022603"/>
    </source>
</evidence>
<gene>
    <name evidence="10" type="ORF">CSA56_00565</name>
</gene>
<dbReference type="SMART" id="SM00359">
    <property type="entry name" value="PUA"/>
    <property type="match status" value="1"/>
</dbReference>
<dbReference type="InterPro" id="IPR019614">
    <property type="entry name" value="SAM-dep_methyl-trfase"/>
</dbReference>
<accession>A0A2G6KKW4</accession>
<dbReference type="SUPFAM" id="SSF88697">
    <property type="entry name" value="PUA domain-like"/>
    <property type="match status" value="1"/>
</dbReference>
<evidence type="ECO:0000256" key="1">
    <source>
        <dbReference type="ARBA" id="ARBA00004496"/>
    </source>
</evidence>
<reference evidence="10 11" key="1">
    <citation type="submission" date="2017-10" db="EMBL/GenBank/DDBJ databases">
        <title>Novel microbial diversity and functional potential in the marine mammal oral microbiome.</title>
        <authorList>
            <person name="Dudek N.K."/>
            <person name="Sun C.L."/>
            <person name="Burstein D."/>
            <person name="Kantor R.S."/>
            <person name="Aliaga Goltsman D.S."/>
            <person name="Bik E.M."/>
            <person name="Thomas B.C."/>
            <person name="Banfield J.F."/>
            <person name="Relman D.A."/>
        </authorList>
    </citation>
    <scope>NUCLEOTIDE SEQUENCE [LARGE SCALE GENOMIC DNA]</scope>
    <source>
        <strain evidence="10">DOLJORAL78_47_16</strain>
    </source>
</reference>
<keyword evidence="7" id="KW-0694">RNA-binding</keyword>
<dbReference type="InterPro" id="IPR002478">
    <property type="entry name" value="PUA"/>
</dbReference>
<dbReference type="PROSITE" id="PS50890">
    <property type="entry name" value="PUA"/>
    <property type="match status" value="1"/>
</dbReference>
<evidence type="ECO:0000256" key="8">
    <source>
        <dbReference type="ARBA" id="ARBA00038091"/>
    </source>
</evidence>
<dbReference type="InterPro" id="IPR029063">
    <property type="entry name" value="SAM-dependent_MTases_sf"/>
</dbReference>
<dbReference type="GO" id="GO:0008168">
    <property type="term" value="F:methyltransferase activity"/>
    <property type="evidence" value="ECO:0007669"/>
    <property type="project" value="UniProtKB-KW"/>
</dbReference>
<organism evidence="10 11">
    <name type="scientific">candidate division KSB3 bacterium</name>
    <dbReference type="NCBI Taxonomy" id="2044937"/>
    <lineage>
        <taxon>Bacteria</taxon>
        <taxon>candidate division KSB3</taxon>
    </lineage>
</organism>
<sequence length="395" mass="44203">MASLILKSGRDKSLLRHHPWVFSGAVARLEGDVQPGGTVDVVSAKGDWLARGAYSPHSQIVARVWTFDESEQIAAEFFHRRLQQAFEARRVFSEDASISAYRLVHGESDCLPGFIIDRYGAFLVCQFLTAGAEYWKYDIVRQLAELIPHFGIYERSDAEVRKKEGLDPSCGVLLGQAPPDAIEIQEGKLRFFVNIQHGHKTGFYLDQRNNRAELGRYAAGADVLNCFAYTGGFGIAAAKYGAQHVTHIEASSEALELARRNVELNTLENAKTEYVQDDVFKVLRRYRDARRVFDCIILDPPKFAESKSQLKGACRGYKDINLLAMKLLRPGGYVMTFSCSGLMTAELFQKIVADAALDARRHAQIVQRLSQASDHPVALHFPEGSYLKGLVCRVW</sequence>
<keyword evidence="5 10" id="KW-0808">Transferase</keyword>
<keyword evidence="6" id="KW-0949">S-adenosyl-L-methionine</keyword>
<dbReference type="Proteomes" id="UP000230821">
    <property type="component" value="Unassembled WGS sequence"/>
</dbReference>
<evidence type="ECO:0000256" key="2">
    <source>
        <dbReference type="ARBA" id="ARBA00022490"/>
    </source>
</evidence>
<keyword evidence="2" id="KW-0963">Cytoplasm</keyword>
<dbReference type="Pfam" id="PF10672">
    <property type="entry name" value="Methyltrans_SAM"/>
    <property type="match status" value="1"/>
</dbReference>
<dbReference type="CDD" id="cd02440">
    <property type="entry name" value="AdoMet_MTases"/>
    <property type="match status" value="1"/>
</dbReference>
<proteinExistence type="inferred from homology"/>
<dbReference type="AlphaFoldDB" id="A0A2G6KKW4"/>
<dbReference type="InterPro" id="IPR015947">
    <property type="entry name" value="PUA-like_sf"/>
</dbReference>
<keyword evidence="3" id="KW-0698">rRNA processing</keyword>
<dbReference type="CDD" id="cd21153">
    <property type="entry name" value="PUA_RlmI"/>
    <property type="match status" value="1"/>
</dbReference>
<evidence type="ECO:0000259" key="9">
    <source>
        <dbReference type="SMART" id="SM00359"/>
    </source>
</evidence>
<dbReference type="InterPro" id="IPR036974">
    <property type="entry name" value="PUA_sf"/>
</dbReference>
<evidence type="ECO:0000313" key="11">
    <source>
        <dbReference type="Proteomes" id="UP000230821"/>
    </source>
</evidence>
<dbReference type="InterPro" id="IPR041532">
    <property type="entry name" value="RlmI-like_PUA"/>
</dbReference>
<dbReference type="SUPFAM" id="SSF53335">
    <property type="entry name" value="S-adenosyl-L-methionine-dependent methyltransferases"/>
    <property type="match status" value="1"/>
</dbReference>
<evidence type="ECO:0000256" key="3">
    <source>
        <dbReference type="ARBA" id="ARBA00022552"/>
    </source>
</evidence>
<dbReference type="CDD" id="cd11572">
    <property type="entry name" value="RlmI_M_like"/>
    <property type="match status" value="1"/>
</dbReference>
<keyword evidence="4 10" id="KW-0489">Methyltransferase</keyword>
<dbReference type="Gene3D" id="3.30.750.80">
    <property type="entry name" value="RNA methyltransferase domain (HRMD) like"/>
    <property type="match status" value="1"/>
</dbReference>
<comment type="subcellular location">
    <subcellularLocation>
        <location evidence="1">Cytoplasm</location>
    </subcellularLocation>
</comment>
<name>A0A2G6KKW4_9BACT</name>